<accession>A0A367J326</accession>
<dbReference type="AlphaFoldDB" id="A0A367J326"/>
<proteinExistence type="predicted"/>
<gene>
    <name evidence="1" type="ORF">CU098_009723</name>
</gene>
<evidence type="ECO:0000313" key="1">
    <source>
        <dbReference type="EMBL" id="RCH84131.1"/>
    </source>
</evidence>
<sequence length="80" mass="9256">TSIDQSHELLQEIEGSHEKNKKMIEERLHDYEKIRKLECLLAESAEVKLFSRVSEAENIYVFSSPICPQSSQYSQSPNDN</sequence>
<protein>
    <submittedName>
        <fullName evidence="1">Uncharacterized protein</fullName>
    </submittedName>
</protein>
<evidence type="ECO:0000313" key="2">
    <source>
        <dbReference type="Proteomes" id="UP000253551"/>
    </source>
</evidence>
<feature type="non-terminal residue" evidence="1">
    <location>
        <position position="1"/>
    </location>
</feature>
<name>A0A367J326_RHIST</name>
<organism evidence="1 2">
    <name type="scientific">Rhizopus stolonifer</name>
    <name type="common">Rhizopus nigricans</name>
    <dbReference type="NCBI Taxonomy" id="4846"/>
    <lineage>
        <taxon>Eukaryota</taxon>
        <taxon>Fungi</taxon>
        <taxon>Fungi incertae sedis</taxon>
        <taxon>Mucoromycota</taxon>
        <taxon>Mucoromycotina</taxon>
        <taxon>Mucoromycetes</taxon>
        <taxon>Mucorales</taxon>
        <taxon>Mucorineae</taxon>
        <taxon>Rhizopodaceae</taxon>
        <taxon>Rhizopus</taxon>
    </lineage>
</organism>
<dbReference type="EMBL" id="PJQM01004534">
    <property type="protein sequence ID" value="RCH84131.1"/>
    <property type="molecule type" value="Genomic_DNA"/>
</dbReference>
<comment type="caution">
    <text evidence="1">The sequence shown here is derived from an EMBL/GenBank/DDBJ whole genome shotgun (WGS) entry which is preliminary data.</text>
</comment>
<reference evidence="1 2" key="1">
    <citation type="journal article" date="2018" name="G3 (Bethesda)">
        <title>Phylogenetic and Phylogenomic Definition of Rhizopus Species.</title>
        <authorList>
            <person name="Gryganskyi A.P."/>
            <person name="Golan J."/>
            <person name="Dolatabadi S."/>
            <person name="Mondo S."/>
            <person name="Robb S."/>
            <person name="Idnurm A."/>
            <person name="Muszewska A."/>
            <person name="Steczkiewicz K."/>
            <person name="Masonjones S."/>
            <person name="Liao H.L."/>
            <person name="Gajdeczka M.T."/>
            <person name="Anike F."/>
            <person name="Vuek A."/>
            <person name="Anishchenko I.M."/>
            <person name="Voigt K."/>
            <person name="de Hoog G.S."/>
            <person name="Smith M.E."/>
            <person name="Heitman J."/>
            <person name="Vilgalys R."/>
            <person name="Stajich J.E."/>
        </authorList>
    </citation>
    <scope>NUCLEOTIDE SEQUENCE [LARGE SCALE GENOMIC DNA]</scope>
    <source>
        <strain evidence="1 2">LSU 92-RS-03</strain>
    </source>
</reference>
<keyword evidence="2" id="KW-1185">Reference proteome</keyword>
<dbReference type="Proteomes" id="UP000253551">
    <property type="component" value="Unassembled WGS sequence"/>
</dbReference>
<dbReference type="OrthoDB" id="2283306at2759"/>